<accession>A0A290Z9F2</accession>
<dbReference type="PRINTS" id="PR00757">
    <property type="entry name" value="AMINEOXDASEF"/>
</dbReference>
<name>A0A290Z9F2_9PSEU</name>
<dbReference type="InterPro" id="IPR002938">
    <property type="entry name" value="FAD-bd"/>
</dbReference>
<proteinExistence type="predicted"/>
<evidence type="ECO:0000313" key="4">
    <source>
        <dbReference type="EMBL" id="ATE55602.1"/>
    </source>
</evidence>
<evidence type="ECO:0000256" key="1">
    <source>
        <dbReference type="ARBA" id="ARBA00001974"/>
    </source>
</evidence>
<feature type="domain" description="FAD-binding" evidence="3">
    <location>
        <begin position="8"/>
        <end position="343"/>
    </location>
</feature>
<dbReference type="PANTHER" id="PTHR43422">
    <property type="entry name" value="THIAMINE THIAZOLE SYNTHASE"/>
    <property type="match status" value="1"/>
</dbReference>
<dbReference type="RefSeq" id="WP_096495433.1">
    <property type="nucleotide sequence ID" value="NZ_CP023445.1"/>
</dbReference>
<dbReference type="Proteomes" id="UP000218505">
    <property type="component" value="Chromosome"/>
</dbReference>
<reference evidence="4" key="1">
    <citation type="submission" date="2017-09" db="EMBL/GenBank/DDBJ databases">
        <title>Complete Genome Sequence of ansamitocin-producing Bacterium Actinosynnema pretiosum X47.</title>
        <authorList>
            <person name="Cao G."/>
            <person name="Zong G."/>
            <person name="Zhong C."/>
            <person name="Fu J."/>
        </authorList>
    </citation>
    <scope>NUCLEOTIDE SEQUENCE [LARGE SCALE GENOMIC DNA]</scope>
    <source>
        <strain evidence="4">X47</strain>
    </source>
</reference>
<dbReference type="SUPFAM" id="SSF51905">
    <property type="entry name" value="FAD/NAD(P)-binding domain"/>
    <property type="match status" value="1"/>
</dbReference>
<sequence length="448" mass="46039">MKQRTSHAVVLGGGLAGMLAAKVLAEHVDRVTVVERDDLAADPLARDGLPQHRHAHLLPASGAHALEALLPGVVDALVHAGAHRLALPTDLLALTPAGWQRRFPGRRFALTCTRGLVDRQVRRRVFVEPDVELLDATEATGLLGGAGRVTGVRLRDRRGGGAGALRADLVVDATGRDARTPGWLAAIGAPAPGAEVVDRGVVCASLLFTAPASARTGFPAVTTALDPRSGGRASLLTPVEDGRWLITLVAAAGVEPPSDEAGFADFARALPSPLVAELVAAAEPDGDVHLSRATANRRLRPERTPEGFLVLGDALSAVNPVHAHGMATAARSALALRDELRAHGLTAGAQRALTRAARPAWTTATTLDRLAAGPADPGGLTRLRLALSRRLTAATRPPGADLPGSAAGLAHPGVLSALLRGTPPGGAGAAPPFTAEERATHPFLGAGR</sequence>
<dbReference type="AlphaFoldDB" id="A0A290Z9F2"/>
<dbReference type="KEGG" id="apre:CNX65_21825"/>
<evidence type="ECO:0000259" key="3">
    <source>
        <dbReference type="Pfam" id="PF01494"/>
    </source>
</evidence>
<dbReference type="GO" id="GO:0071949">
    <property type="term" value="F:FAD binding"/>
    <property type="evidence" value="ECO:0007669"/>
    <property type="project" value="InterPro"/>
</dbReference>
<evidence type="ECO:0000256" key="2">
    <source>
        <dbReference type="SAM" id="MobiDB-lite"/>
    </source>
</evidence>
<evidence type="ECO:0000313" key="5">
    <source>
        <dbReference type="Proteomes" id="UP000218505"/>
    </source>
</evidence>
<organism evidence="4 5">
    <name type="scientific">Actinosynnema pretiosum</name>
    <dbReference type="NCBI Taxonomy" id="42197"/>
    <lineage>
        <taxon>Bacteria</taxon>
        <taxon>Bacillati</taxon>
        <taxon>Actinomycetota</taxon>
        <taxon>Actinomycetes</taxon>
        <taxon>Pseudonocardiales</taxon>
        <taxon>Pseudonocardiaceae</taxon>
        <taxon>Actinosynnema</taxon>
    </lineage>
</organism>
<comment type="cofactor">
    <cofactor evidence="1">
        <name>FAD</name>
        <dbReference type="ChEBI" id="CHEBI:57692"/>
    </cofactor>
</comment>
<dbReference type="InterPro" id="IPR036188">
    <property type="entry name" value="FAD/NAD-bd_sf"/>
</dbReference>
<protein>
    <recommendedName>
        <fullName evidence="3">FAD-binding domain-containing protein</fullName>
    </recommendedName>
</protein>
<dbReference type="Pfam" id="PF01494">
    <property type="entry name" value="FAD_binding_3"/>
    <property type="match status" value="1"/>
</dbReference>
<keyword evidence="5" id="KW-1185">Reference proteome</keyword>
<dbReference type="Gene3D" id="3.50.50.60">
    <property type="entry name" value="FAD/NAD(P)-binding domain"/>
    <property type="match status" value="1"/>
</dbReference>
<dbReference type="PANTHER" id="PTHR43422:SF3">
    <property type="entry name" value="THIAMINE THIAZOLE SYNTHASE"/>
    <property type="match status" value="1"/>
</dbReference>
<dbReference type="EMBL" id="CP023445">
    <property type="protein sequence ID" value="ATE55602.1"/>
    <property type="molecule type" value="Genomic_DNA"/>
</dbReference>
<feature type="region of interest" description="Disordered" evidence="2">
    <location>
        <begin position="421"/>
        <end position="448"/>
    </location>
</feature>
<gene>
    <name evidence="4" type="ORF">CNX65_21825</name>
</gene>
<dbReference type="GO" id="GO:0016491">
    <property type="term" value="F:oxidoreductase activity"/>
    <property type="evidence" value="ECO:0007669"/>
    <property type="project" value="InterPro"/>
</dbReference>
<dbReference type="InterPro" id="IPR001613">
    <property type="entry name" value="Flavin_amine_oxidase"/>
</dbReference>